<dbReference type="InterPro" id="IPR012496">
    <property type="entry name" value="TMC_dom"/>
</dbReference>
<evidence type="ECO:0000313" key="9">
    <source>
        <dbReference type="Proteomes" id="UP000257200"/>
    </source>
</evidence>
<comment type="similarity">
    <text evidence="2 6">Belongs to the TMC family.</text>
</comment>
<dbReference type="PANTHER" id="PTHR23302:SF5">
    <property type="entry name" value="TRANSMEMBRANE CHANNEL-LIKE PROTEIN 5"/>
    <property type="match status" value="1"/>
</dbReference>
<feature type="transmembrane region" description="Helical" evidence="6">
    <location>
        <begin position="507"/>
        <end position="524"/>
    </location>
</feature>
<dbReference type="PANTHER" id="PTHR23302">
    <property type="entry name" value="TRANSMEMBRANE CHANNEL-RELATED"/>
    <property type="match status" value="1"/>
</dbReference>
<feature type="transmembrane region" description="Helical" evidence="6">
    <location>
        <begin position="67"/>
        <end position="96"/>
    </location>
</feature>
<dbReference type="InParanoid" id="A0A3Q1GQY2"/>
<evidence type="ECO:0000256" key="3">
    <source>
        <dbReference type="ARBA" id="ARBA00022692"/>
    </source>
</evidence>
<dbReference type="GO" id="GO:0003341">
    <property type="term" value="P:cilium movement"/>
    <property type="evidence" value="ECO:0007669"/>
    <property type="project" value="Ensembl"/>
</dbReference>
<keyword evidence="4 6" id="KW-1133">Transmembrane helix</keyword>
<accession>A0A3Q1GQY2</accession>
<reference evidence="8" key="1">
    <citation type="submission" date="2025-08" db="UniProtKB">
        <authorList>
            <consortium name="Ensembl"/>
        </authorList>
    </citation>
    <scope>IDENTIFICATION</scope>
</reference>
<dbReference type="InterPro" id="IPR038900">
    <property type="entry name" value="TMC"/>
</dbReference>
<proteinExistence type="inferred from homology"/>
<feature type="transmembrane region" description="Helical" evidence="6">
    <location>
        <begin position="146"/>
        <end position="168"/>
    </location>
</feature>
<evidence type="ECO:0000256" key="4">
    <source>
        <dbReference type="ARBA" id="ARBA00022989"/>
    </source>
</evidence>
<dbReference type="Ensembl" id="ENSAPOT00000021412.1">
    <property type="protein sequence ID" value="ENSAPOP00000029847.1"/>
    <property type="gene ID" value="ENSAPOG00000016084.1"/>
</dbReference>
<keyword evidence="3 6" id="KW-0812">Transmembrane</keyword>
<feature type="transmembrane region" description="Helical" evidence="6">
    <location>
        <begin position="399"/>
        <end position="424"/>
    </location>
</feature>
<dbReference type="AlphaFoldDB" id="A0A3Q1GQY2"/>
<feature type="transmembrane region" description="Helical" evidence="6">
    <location>
        <begin position="116"/>
        <end position="134"/>
    </location>
</feature>
<sequence length="584" mass="67742">MSARDRTRAILDLPMSFEEKNGECFIFHHKTKCCIFSYDLYIKSARQTLELWQGIMKEIGGKFGSSVLSYFVFLKWLLMFNIFSFMVNFGFITIPLLVSDHSPNIPPNVSFRGLELLSGAGYFTYTVMYYGGYSNATVGQVYDMQLAYFFTIAVYMVLCGIALIFSMASSFRQNYVLADSVSNSAWQLLCSWDFSVTNERAVRQRRNNLRESLSEKAQEELLTLSEKLRHYGVHFGSWLLSTGLAVGCGASIYYLCQYEQKVHNQEAETLLVPFVVSLINLVIPLFYSLFNKFEHYSSQRQQIYALVVRSGNVFLRLVILAVLCYYWMNVVAEKFSCWESMVGQALYRLVIFDFLFLMLGSFFGEFLSNVIGTRLLTSLGVPEFDVARNVLDLIYTQTLAWIGIYFAPLLPAIQILKFFLLFYLKKVNACFQEFSTCCAIYQRSKFIPPRFVCLVLLCRLSPSEQCGPFQGLNNTFAVVEVWMTELEGPSHSHWTVWIYHNVIRSELFYFLVTLIIIVIIYIFWQVTKGRQELIRLLRQQIINEGKDKFFLLDKLQNLQKSHPNRNPKQKKQKEVCCDRVFFLC</sequence>
<evidence type="ECO:0000256" key="6">
    <source>
        <dbReference type="RuleBase" id="RU310713"/>
    </source>
</evidence>
<evidence type="ECO:0000256" key="1">
    <source>
        <dbReference type="ARBA" id="ARBA00004141"/>
    </source>
</evidence>
<protein>
    <recommendedName>
        <fullName evidence="6">Transmembrane channel-like protein</fullName>
    </recommendedName>
</protein>
<feature type="transmembrane region" description="Helical" evidence="6">
    <location>
        <begin position="349"/>
        <end position="371"/>
    </location>
</feature>
<feature type="transmembrane region" description="Helical" evidence="6">
    <location>
        <begin position="235"/>
        <end position="256"/>
    </location>
</feature>
<evidence type="ECO:0000256" key="5">
    <source>
        <dbReference type="ARBA" id="ARBA00023136"/>
    </source>
</evidence>
<dbReference type="GO" id="GO:0005737">
    <property type="term" value="C:cytoplasm"/>
    <property type="evidence" value="ECO:0007669"/>
    <property type="project" value="Ensembl"/>
</dbReference>
<dbReference type="GeneTree" id="ENSGT01050000244894"/>
<dbReference type="Pfam" id="PF07810">
    <property type="entry name" value="TMC"/>
    <property type="match status" value="1"/>
</dbReference>
<comment type="subcellular location">
    <subcellularLocation>
        <location evidence="1 6">Membrane</location>
        <topology evidence="1 6">Multi-pass membrane protein</topology>
    </subcellularLocation>
</comment>
<evidence type="ECO:0000259" key="7">
    <source>
        <dbReference type="Pfam" id="PF07810"/>
    </source>
</evidence>
<evidence type="ECO:0000256" key="2">
    <source>
        <dbReference type="ARBA" id="ARBA00006510"/>
    </source>
</evidence>
<dbReference type="GO" id="GO:0005886">
    <property type="term" value="C:plasma membrane"/>
    <property type="evidence" value="ECO:0007669"/>
    <property type="project" value="InterPro"/>
</dbReference>
<dbReference type="GO" id="GO:0008381">
    <property type="term" value="F:mechanosensitive monoatomic ion channel activity"/>
    <property type="evidence" value="ECO:0007669"/>
    <property type="project" value="TreeGrafter"/>
</dbReference>
<organism evidence="8 9">
    <name type="scientific">Acanthochromis polyacanthus</name>
    <name type="common">spiny chromis</name>
    <dbReference type="NCBI Taxonomy" id="80966"/>
    <lineage>
        <taxon>Eukaryota</taxon>
        <taxon>Metazoa</taxon>
        <taxon>Chordata</taxon>
        <taxon>Craniata</taxon>
        <taxon>Vertebrata</taxon>
        <taxon>Euteleostomi</taxon>
        <taxon>Actinopterygii</taxon>
        <taxon>Neopterygii</taxon>
        <taxon>Teleostei</taxon>
        <taxon>Neoteleostei</taxon>
        <taxon>Acanthomorphata</taxon>
        <taxon>Ovalentaria</taxon>
        <taxon>Pomacentridae</taxon>
        <taxon>Acanthochromis</taxon>
    </lineage>
</organism>
<evidence type="ECO:0000313" key="8">
    <source>
        <dbReference type="Ensembl" id="ENSAPOP00000029847.1"/>
    </source>
</evidence>
<dbReference type="Proteomes" id="UP000257200">
    <property type="component" value="Unplaced"/>
</dbReference>
<keyword evidence="9" id="KW-1185">Reference proteome</keyword>
<dbReference type="FunCoup" id="A0A3Q1GQY2">
    <property type="interactions" value="552"/>
</dbReference>
<dbReference type="STRING" id="80966.ENSAPOP00000029847"/>
<feature type="domain" description="TMC" evidence="7">
    <location>
        <begin position="337"/>
        <end position="430"/>
    </location>
</feature>
<feature type="transmembrane region" description="Helical" evidence="6">
    <location>
        <begin position="302"/>
        <end position="328"/>
    </location>
</feature>
<keyword evidence="5 6" id="KW-0472">Membrane</keyword>
<name>A0A3Q1GQY2_9TELE</name>
<reference evidence="8" key="2">
    <citation type="submission" date="2025-09" db="UniProtKB">
        <authorList>
            <consortium name="Ensembl"/>
        </authorList>
    </citation>
    <scope>IDENTIFICATION</scope>
</reference>
<feature type="transmembrane region" description="Helical" evidence="6">
    <location>
        <begin position="268"/>
        <end position="290"/>
    </location>
</feature>